<dbReference type="Gramene" id="OQU81607">
    <property type="protein sequence ID" value="OQU81607"/>
    <property type="gene ID" value="SORBI_3006G084701"/>
</dbReference>
<keyword evidence="2" id="KW-1185">Reference proteome</keyword>
<gene>
    <name evidence="1" type="ORF">SORBI_3006G084701</name>
</gene>
<dbReference type="Proteomes" id="UP000000768">
    <property type="component" value="Chromosome 6"/>
</dbReference>
<accession>A0A1Z5RD16</accession>
<reference evidence="2" key="2">
    <citation type="journal article" date="2018" name="Plant J.">
        <title>The Sorghum bicolor reference genome: improved assembly, gene annotations, a transcriptome atlas, and signatures of genome organization.</title>
        <authorList>
            <person name="McCormick R.F."/>
            <person name="Truong S.K."/>
            <person name="Sreedasyam A."/>
            <person name="Jenkins J."/>
            <person name="Shu S."/>
            <person name="Sims D."/>
            <person name="Kennedy M."/>
            <person name="Amirebrahimi M."/>
            <person name="Weers B.D."/>
            <person name="McKinley B."/>
            <person name="Mattison A."/>
            <person name="Morishige D.T."/>
            <person name="Grimwood J."/>
            <person name="Schmutz J."/>
            <person name="Mullet J.E."/>
        </authorList>
    </citation>
    <scope>NUCLEOTIDE SEQUENCE [LARGE SCALE GENOMIC DNA]</scope>
    <source>
        <strain evidence="2">cv. BTx623</strain>
    </source>
</reference>
<evidence type="ECO:0000313" key="2">
    <source>
        <dbReference type="Proteomes" id="UP000000768"/>
    </source>
</evidence>
<protein>
    <submittedName>
        <fullName evidence="1">Uncharacterized protein</fullName>
    </submittedName>
</protein>
<dbReference type="EMBL" id="CM000765">
    <property type="protein sequence ID" value="OQU81607.1"/>
    <property type="molecule type" value="Genomic_DNA"/>
</dbReference>
<organism evidence="1 2">
    <name type="scientific">Sorghum bicolor</name>
    <name type="common">Sorghum</name>
    <name type="synonym">Sorghum vulgare</name>
    <dbReference type="NCBI Taxonomy" id="4558"/>
    <lineage>
        <taxon>Eukaryota</taxon>
        <taxon>Viridiplantae</taxon>
        <taxon>Streptophyta</taxon>
        <taxon>Embryophyta</taxon>
        <taxon>Tracheophyta</taxon>
        <taxon>Spermatophyta</taxon>
        <taxon>Magnoliopsida</taxon>
        <taxon>Liliopsida</taxon>
        <taxon>Poales</taxon>
        <taxon>Poaceae</taxon>
        <taxon>PACMAD clade</taxon>
        <taxon>Panicoideae</taxon>
        <taxon>Andropogonodae</taxon>
        <taxon>Andropogoneae</taxon>
        <taxon>Sorghinae</taxon>
        <taxon>Sorghum</taxon>
    </lineage>
</organism>
<sequence length="64" mass="7489">MSRPRWSAASAPDNHIEKAYAGLVPMQVPLQVVRACLFPLFHRDKDLNPKRYEQHLYKLVLMQL</sequence>
<dbReference type="AlphaFoldDB" id="A0A1Z5RD16"/>
<name>A0A1Z5RD16_SORBI</name>
<reference evidence="1 2" key="1">
    <citation type="journal article" date="2009" name="Nature">
        <title>The Sorghum bicolor genome and the diversification of grasses.</title>
        <authorList>
            <person name="Paterson A.H."/>
            <person name="Bowers J.E."/>
            <person name="Bruggmann R."/>
            <person name="Dubchak I."/>
            <person name="Grimwood J."/>
            <person name="Gundlach H."/>
            <person name="Haberer G."/>
            <person name="Hellsten U."/>
            <person name="Mitros T."/>
            <person name="Poliakov A."/>
            <person name="Schmutz J."/>
            <person name="Spannagl M."/>
            <person name="Tang H."/>
            <person name="Wang X."/>
            <person name="Wicker T."/>
            <person name="Bharti A.K."/>
            <person name="Chapman J."/>
            <person name="Feltus F.A."/>
            <person name="Gowik U."/>
            <person name="Grigoriev I.V."/>
            <person name="Lyons E."/>
            <person name="Maher C.A."/>
            <person name="Martis M."/>
            <person name="Narechania A."/>
            <person name="Otillar R.P."/>
            <person name="Penning B.W."/>
            <person name="Salamov A.A."/>
            <person name="Wang Y."/>
            <person name="Zhang L."/>
            <person name="Carpita N.C."/>
            <person name="Freeling M."/>
            <person name="Gingle A.R."/>
            <person name="Hash C.T."/>
            <person name="Keller B."/>
            <person name="Klein P."/>
            <person name="Kresovich S."/>
            <person name="McCann M.C."/>
            <person name="Ming R."/>
            <person name="Peterson D.G."/>
            <person name="Mehboob-ur-Rahman"/>
            <person name="Ware D."/>
            <person name="Westhoff P."/>
            <person name="Mayer K.F."/>
            <person name="Messing J."/>
            <person name="Rokhsar D.S."/>
        </authorList>
    </citation>
    <scope>NUCLEOTIDE SEQUENCE [LARGE SCALE GENOMIC DNA]</scope>
    <source>
        <strain evidence="2">cv. BTx623</strain>
    </source>
</reference>
<dbReference type="InParanoid" id="A0A1Z5RD16"/>
<proteinExistence type="predicted"/>
<evidence type="ECO:0000313" key="1">
    <source>
        <dbReference type="EMBL" id="OQU81607.1"/>
    </source>
</evidence>